<feature type="compositionally biased region" description="Basic and acidic residues" evidence="2">
    <location>
        <begin position="392"/>
        <end position="402"/>
    </location>
</feature>
<evidence type="ECO:0000313" key="4">
    <source>
        <dbReference type="EMBL" id="POM74883.1"/>
    </source>
</evidence>
<dbReference type="Gene3D" id="2.40.70.10">
    <property type="entry name" value="Acid Proteases"/>
    <property type="match status" value="1"/>
</dbReference>
<dbReference type="GO" id="GO:0008270">
    <property type="term" value="F:zinc ion binding"/>
    <property type="evidence" value="ECO:0007669"/>
    <property type="project" value="UniProtKB-KW"/>
</dbReference>
<dbReference type="PANTHER" id="PTHR15503">
    <property type="entry name" value="LDOC1 RELATED"/>
    <property type="match status" value="1"/>
</dbReference>
<gene>
    <name evidence="4" type="ORF">PHPALM_8085</name>
</gene>
<dbReference type="GO" id="GO:0003676">
    <property type="term" value="F:nucleic acid binding"/>
    <property type="evidence" value="ECO:0007669"/>
    <property type="project" value="InterPro"/>
</dbReference>
<dbReference type="PANTHER" id="PTHR15503:SF22">
    <property type="entry name" value="TRANSPOSON TY3-I GAG POLYPROTEIN"/>
    <property type="match status" value="1"/>
</dbReference>
<dbReference type="AlphaFoldDB" id="A0A2P4YAQ1"/>
<feature type="region of interest" description="Disordered" evidence="2">
    <location>
        <begin position="359"/>
        <end position="402"/>
    </location>
</feature>
<keyword evidence="5" id="KW-1185">Reference proteome</keyword>
<sequence>MDGLKVGPSHTPLFRVHANTMEEAIQIALQEEYNHRQARTPASTTMRQAQCKELQQLELAPGRYPWNWGSIRCYRSGKFGHMQRTCPAGGQRKFPSKPRGSRGQWQKPRPKCQGNWSHQGYGDPFRVLIDSGASTNFARRQAVARNGDKYADALRESKSRGQISVRLADGTVVNVPRTESFLVLDMDKYDLILGMPWLEKHEPWIDWRGKAIGASWPAVPDRALVNNVPTSVRDWGARDGRQGAYAPEEVLGVTDPSEDVAVSLATGRETKAHCQACEIAFTASPNAGSRRIVWASTVAVLDGTVQAGNIGPQAAEAAEESAESASGVSNTVPGKVEKTERKNESAVCVSSVGNVVPREVKKTNTRAEVSLSTSRVDNQVPHSESETPPARPVEEQYHVFDG</sequence>
<dbReference type="InterPro" id="IPR021109">
    <property type="entry name" value="Peptidase_aspartic_dom_sf"/>
</dbReference>
<feature type="compositionally biased region" description="Polar residues" evidence="2">
    <location>
        <begin position="366"/>
        <end position="382"/>
    </location>
</feature>
<feature type="region of interest" description="Disordered" evidence="2">
    <location>
        <begin position="84"/>
        <end position="116"/>
    </location>
</feature>
<dbReference type="PROSITE" id="PS50158">
    <property type="entry name" value="ZF_CCHC"/>
    <property type="match status" value="1"/>
</dbReference>
<reference evidence="4 5" key="1">
    <citation type="journal article" date="2017" name="Genome Biol. Evol.">
        <title>Phytophthora megakarya and P. palmivora, closely related causal agents of cacao black pod rot, underwent increases in genome sizes and gene numbers by different mechanisms.</title>
        <authorList>
            <person name="Ali S.S."/>
            <person name="Shao J."/>
            <person name="Lary D.J."/>
            <person name="Kronmiller B."/>
            <person name="Shen D."/>
            <person name="Strem M.D."/>
            <person name="Amoako-Attah I."/>
            <person name="Akrofi A.Y."/>
            <person name="Begoude B.A."/>
            <person name="Ten Hoopen G.M."/>
            <person name="Coulibaly K."/>
            <person name="Kebe B.I."/>
            <person name="Melnick R.L."/>
            <person name="Guiltinan M.J."/>
            <person name="Tyler B.M."/>
            <person name="Meinhardt L.W."/>
            <person name="Bailey B.A."/>
        </authorList>
    </citation>
    <scope>NUCLEOTIDE SEQUENCE [LARGE SCALE GENOMIC DNA]</scope>
    <source>
        <strain evidence="5">sbr112.9</strain>
    </source>
</reference>
<dbReference type="EMBL" id="NCKW01004295">
    <property type="protein sequence ID" value="POM74883.1"/>
    <property type="molecule type" value="Genomic_DNA"/>
</dbReference>
<proteinExistence type="predicted"/>
<feature type="region of interest" description="Disordered" evidence="2">
    <location>
        <begin position="320"/>
        <end position="341"/>
    </location>
</feature>
<name>A0A2P4YAQ1_9STRA</name>
<dbReference type="CDD" id="cd00303">
    <property type="entry name" value="retropepsin_like"/>
    <property type="match status" value="1"/>
</dbReference>
<evidence type="ECO:0000313" key="5">
    <source>
        <dbReference type="Proteomes" id="UP000237271"/>
    </source>
</evidence>
<comment type="caution">
    <text evidence="4">The sequence shown here is derived from an EMBL/GenBank/DDBJ whole genome shotgun (WGS) entry which is preliminary data.</text>
</comment>
<feature type="domain" description="CCHC-type" evidence="3">
    <location>
        <begin position="72"/>
        <end position="87"/>
    </location>
</feature>
<organism evidence="4 5">
    <name type="scientific">Phytophthora palmivora</name>
    <dbReference type="NCBI Taxonomy" id="4796"/>
    <lineage>
        <taxon>Eukaryota</taxon>
        <taxon>Sar</taxon>
        <taxon>Stramenopiles</taxon>
        <taxon>Oomycota</taxon>
        <taxon>Peronosporomycetes</taxon>
        <taxon>Peronosporales</taxon>
        <taxon>Peronosporaceae</taxon>
        <taxon>Phytophthora</taxon>
    </lineage>
</organism>
<protein>
    <submittedName>
        <fullName evidence="4">Gag protein</fullName>
    </submittedName>
</protein>
<evidence type="ECO:0000256" key="2">
    <source>
        <dbReference type="SAM" id="MobiDB-lite"/>
    </source>
</evidence>
<dbReference type="SUPFAM" id="SSF50630">
    <property type="entry name" value="Acid proteases"/>
    <property type="match status" value="1"/>
</dbReference>
<keyword evidence="1" id="KW-0862">Zinc</keyword>
<feature type="non-terminal residue" evidence="4">
    <location>
        <position position="402"/>
    </location>
</feature>
<evidence type="ECO:0000256" key="1">
    <source>
        <dbReference type="PROSITE-ProRule" id="PRU00047"/>
    </source>
</evidence>
<keyword evidence="1" id="KW-0479">Metal-binding</keyword>
<accession>A0A2P4YAQ1</accession>
<dbReference type="InterPro" id="IPR001878">
    <property type="entry name" value="Znf_CCHC"/>
</dbReference>
<dbReference type="Proteomes" id="UP000237271">
    <property type="component" value="Unassembled WGS sequence"/>
</dbReference>
<dbReference type="InterPro" id="IPR032567">
    <property type="entry name" value="RTL1-rel"/>
</dbReference>
<evidence type="ECO:0000259" key="3">
    <source>
        <dbReference type="PROSITE" id="PS50158"/>
    </source>
</evidence>
<keyword evidence="1" id="KW-0863">Zinc-finger</keyword>